<dbReference type="GO" id="GO:0005737">
    <property type="term" value="C:cytoplasm"/>
    <property type="evidence" value="ECO:0007669"/>
    <property type="project" value="TreeGrafter"/>
</dbReference>
<dbReference type="EMBL" id="OC865800">
    <property type="protein sequence ID" value="CAD7632583.1"/>
    <property type="molecule type" value="Genomic_DNA"/>
</dbReference>
<evidence type="ECO:0000256" key="1">
    <source>
        <dbReference type="ARBA" id="ARBA00022679"/>
    </source>
</evidence>
<dbReference type="PROSITE" id="PS00626">
    <property type="entry name" value="RCC1_2"/>
    <property type="match status" value="1"/>
</dbReference>
<dbReference type="PROSITE" id="PS50012">
    <property type="entry name" value="RCC1_3"/>
    <property type="match status" value="2"/>
</dbReference>
<dbReference type="Pfam" id="PF00415">
    <property type="entry name" value="RCC1"/>
    <property type="match status" value="1"/>
</dbReference>
<dbReference type="SUPFAM" id="SSF56112">
    <property type="entry name" value="Protein kinase-like (PK-like)"/>
    <property type="match status" value="1"/>
</dbReference>
<feature type="domain" description="Protein kinase" evidence="6">
    <location>
        <begin position="1"/>
        <end position="255"/>
    </location>
</feature>
<keyword evidence="2" id="KW-0547">Nucleotide-binding</keyword>
<dbReference type="Pfam" id="PF00069">
    <property type="entry name" value="Pkinase"/>
    <property type="match status" value="1"/>
</dbReference>
<feature type="non-terminal residue" evidence="7">
    <location>
        <position position="453"/>
    </location>
</feature>
<dbReference type="InterPro" id="IPR000408">
    <property type="entry name" value="Reg_chr_condens"/>
</dbReference>
<dbReference type="GO" id="GO:0004694">
    <property type="term" value="F:eukaryotic translation initiation factor 2alpha kinase activity"/>
    <property type="evidence" value="ECO:0007669"/>
    <property type="project" value="TreeGrafter"/>
</dbReference>
<dbReference type="AlphaFoldDB" id="A0A7R9L0G7"/>
<dbReference type="OrthoDB" id="5981550at2759"/>
<evidence type="ECO:0000256" key="5">
    <source>
        <dbReference type="PROSITE-ProRule" id="PRU00235"/>
    </source>
</evidence>
<dbReference type="SUPFAM" id="SSF50985">
    <property type="entry name" value="RCC1/BLIP-II"/>
    <property type="match status" value="1"/>
</dbReference>
<evidence type="ECO:0000313" key="7">
    <source>
        <dbReference type="EMBL" id="CAD7632583.1"/>
    </source>
</evidence>
<dbReference type="PRINTS" id="PR00633">
    <property type="entry name" value="RCCNDNSATION"/>
</dbReference>
<evidence type="ECO:0000256" key="4">
    <source>
        <dbReference type="ARBA" id="ARBA00022840"/>
    </source>
</evidence>
<dbReference type="Pfam" id="PF13540">
    <property type="entry name" value="RCC1_2"/>
    <property type="match status" value="2"/>
</dbReference>
<evidence type="ECO:0000256" key="2">
    <source>
        <dbReference type="ARBA" id="ARBA00022741"/>
    </source>
</evidence>
<keyword evidence="8" id="KW-1185">Reference proteome</keyword>
<gene>
    <name evidence="7" type="ORF">OSB1V03_LOCUS12986</name>
</gene>
<dbReference type="PROSITE" id="PS50011">
    <property type="entry name" value="PROTEIN_KINASE_DOM"/>
    <property type="match status" value="1"/>
</dbReference>
<dbReference type="InterPro" id="IPR011009">
    <property type="entry name" value="Kinase-like_dom_sf"/>
</dbReference>
<dbReference type="GO" id="GO:0005634">
    <property type="term" value="C:nucleus"/>
    <property type="evidence" value="ECO:0007669"/>
    <property type="project" value="TreeGrafter"/>
</dbReference>
<evidence type="ECO:0000313" key="8">
    <source>
        <dbReference type="Proteomes" id="UP000759131"/>
    </source>
</evidence>
<evidence type="ECO:0000259" key="6">
    <source>
        <dbReference type="PROSITE" id="PS50011"/>
    </source>
</evidence>
<name>A0A7R9L0G7_9ACAR</name>
<dbReference type="EMBL" id="CAJPIZ010011225">
    <property type="protein sequence ID" value="CAG2113013.1"/>
    <property type="molecule type" value="Genomic_DNA"/>
</dbReference>
<accession>A0A7R9L0G7</accession>
<dbReference type="Gene3D" id="1.10.510.10">
    <property type="entry name" value="Transferase(Phosphotransferase) domain 1"/>
    <property type="match status" value="1"/>
</dbReference>
<sequence>MDDKISAVKRLQFKDISEETKQRVVEEVNSLTKLDSNFVIKYEDSYLESNHLYIQMQFYSQSLRTVLKDKPIVFGRQPDEPMNVFEYFTSCEIFKELLECVEYLHESDPPVIHRNLKPENILIDPNFTSNRCVKVCDFGLATDHNTSKQTVSSFVHSVCGTVGYIAPEILLGKQYDHKSDIYSLSIIGEELFGIDLQDWKLIEAKKLSFKKCIQSIYGTLLEMMSTPFWRQRPECREVLAKHNEWHCDWLLHIWTMNRYNALYVTNDDMVYGLGNNSEGCLGFGHNRPIISPELIPELCQQNIQYFVNGSNFVIAVNGVNQIYGFGSNTCGQLARNTDTYYCNQKPDIIAYFYDKSIVQISCGSHHTLALTCDGRVYAWGDHECGQIGCGNNCYETGIVYTPFELQFGDNYKIQSVYCYNDWSFAITTDGQVFSWGQNECHRLGHSNTKTDTV</sequence>
<keyword evidence="3" id="KW-0418">Kinase</keyword>
<dbReference type="InterPro" id="IPR050339">
    <property type="entry name" value="CC_SR_Kinase"/>
</dbReference>
<dbReference type="Gene3D" id="2.130.10.30">
    <property type="entry name" value="Regulator of chromosome condensation 1/beta-lactamase-inhibitor protein II"/>
    <property type="match status" value="1"/>
</dbReference>
<protein>
    <recommendedName>
        <fullName evidence="6">Protein kinase domain-containing protein</fullName>
    </recommendedName>
</protein>
<dbReference type="Gene3D" id="3.30.200.20">
    <property type="entry name" value="Phosphorylase Kinase, domain 1"/>
    <property type="match status" value="1"/>
</dbReference>
<dbReference type="CDD" id="cd00180">
    <property type="entry name" value="PKc"/>
    <property type="match status" value="1"/>
</dbReference>
<dbReference type="PANTHER" id="PTHR11042:SF91">
    <property type="entry name" value="EUKARYOTIC TRANSLATION INITIATION FACTOR 2-ALPHA KINASE"/>
    <property type="match status" value="1"/>
</dbReference>
<dbReference type="InterPro" id="IPR009091">
    <property type="entry name" value="RCC1/BLIP-II"/>
</dbReference>
<proteinExistence type="predicted"/>
<keyword evidence="1" id="KW-0808">Transferase</keyword>
<dbReference type="PANTHER" id="PTHR11042">
    <property type="entry name" value="EUKARYOTIC TRANSLATION INITIATION FACTOR 2-ALPHA KINASE EIF2-ALPHA KINASE -RELATED"/>
    <property type="match status" value="1"/>
</dbReference>
<dbReference type="InterPro" id="IPR000719">
    <property type="entry name" value="Prot_kinase_dom"/>
</dbReference>
<dbReference type="GO" id="GO:0005524">
    <property type="term" value="F:ATP binding"/>
    <property type="evidence" value="ECO:0007669"/>
    <property type="project" value="UniProtKB-KW"/>
</dbReference>
<feature type="repeat" description="RCC1" evidence="5">
    <location>
        <begin position="320"/>
        <end position="373"/>
    </location>
</feature>
<reference evidence="7" key="1">
    <citation type="submission" date="2020-11" db="EMBL/GenBank/DDBJ databases">
        <authorList>
            <person name="Tran Van P."/>
        </authorList>
    </citation>
    <scope>NUCLEOTIDE SEQUENCE</scope>
</reference>
<feature type="repeat" description="RCC1" evidence="5">
    <location>
        <begin position="374"/>
        <end position="429"/>
    </location>
</feature>
<dbReference type="Proteomes" id="UP000759131">
    <property type="component" value="Unassembled WGS sequence"/>
</dbReference>
<organism evidence="7">
    <name type="scientific">Medioppia subpectinata</name>
    <dbReference type="NCBI Taxonomy" id="1979941"/>
    <lineage>
        <taxon>Eukaryota</taxon>
        <taxon>Metazoa</taxon>
        <taxon>Ecdysozoa</taxon>
        <taxon>Arthropoda</taxon>
        <taxon>Chelicerata</taxon>
        <taxon>Arachnida</taxon>
        <taxon>Acari</taxon>
        <taxon>Acariformes</taxon>
        <taxon>Sarcoptiformes</taxon>
        <taxon>Oribatida</taxon>
        <taxon>Brachypylina</taxon>
        <taxon>Oppioidea</taxon>
        <taxon>Oppiidae</taxon>
        <taxon>Medioppia</taxon>
    </lineage>
</organism>
<keyword evidence="4" id="KW-0067">ATP-binding</keyword>
<evidence type="ECO:0000256" key="3">
    <source>
        <dbReference type="ARBA" id="ARBA00022777"/>
    </source>
</evidence>